<evidence type="ECO:0000256" key="1">
    <source>
        <dbReference type="SAM" id="Phobius"/>
    </source>
</evidence>
<dbReference type="EMBL" id="BRXY01000470">
    <property type="protein sequence ID" value="GMH96614.1"/>
    <property type="molecule type" value="Genomic_DNA"/>
</dbReference>
<gene>
    <name evidence="2" type="ORF">TrST_g9372</name>
</gene>
<name>A0A9W7BTX1_9STRA</name>
<sequence>MTVAFIGICKTLNFTTTHVGATKASNSAIMFFSAGLLGLSMMFQDVTAEKIVVVMVIIFFSVHSLLGLLKPNKKLVQVRRLSWECYSELMAHSLLFKGEVDAGAIAPLQYKQIVNSAKHLLNIIQTSREGVKIAGDVELSEALIKKILSISLSAAIVVLRPHFSTLTDKD</sequence>
<keyword evidence="1" id="KW-0472">Membrane</keyword>
<proteinExistence type="predicted"/>
<protein>
    <submittedName>
        <fullName evidence="2">Uncharacterized protein</fullName>
    </submittedName>
</protein>
<feature type="transmembrane region" description="Helical" evidence="1">
    <location>
        <begin position="51"/>
        <end position="69"/>
    </location>
</feature>
<comment type="caution">
    <text evidence="2">The sequence shown here is derived from an EMBL/GenBank/DDBJ whole genome shotgun (WGS) entry which is preliminary data.</text>
</comment>
<accession>A0A9W7BTX1</accession>
<keyword evidence="1" id="KW-0812">Transmembrane</keyword>
<evidence type="ECO:0000313" key="3">
    <source>
        <dbReference type="Proteomes" id="UP001165085"/>
    </source>
</evidence>
<dbReference type="AlphaFoldDB" id="A0A9W7BTX1"/>
<keyword evidence="3" id="KW-1185">Reference proteome</keyword>
<dbReference type="Proteomes" id="UP001165085">
    <property type="component" value="Unassembled WGS sequence"/>
</dbReference>
<reference evidence="3" key="1">
    <citation type="journal article" date="2023" name="Commun. Biol.">
        <title>Genome analysis of Parmales, the sister group of diatoms, reveals the evolutionary specialization of diatoms from phago-mixotrophs to photoautotrophs.</title>
        <authorList>
            <person name="Ban H."/>
            <person name="Sato S."/>
            <person name="Yoshikawa S."/>
            <person name="Yamada K."/>
            <person name="Nakamura Y."/>
            <person name="Ichinomiya M."/>
            <person name="Sato N."/>
            <person name="Blanc-Mathieu R."/>
            <person name="Endo H."/>
            <person name="Kuwata A."/>
            <person name="Ogata H."/>
        </authorList>
    </citation>
    <scope>NUCLEOTIDE SEQUENCE [LARGE SCALE GENOMIC DNA]</scope>
    <source>
        <strain evidence="3">NIES 3701</strain>
    </source>
</reference>
<evidence type="ECO:0000313" key="2">
    <source>
        <dbReference type="EMBL" id="GMH96614.1"/>
    </source>
</evidence>
<organism evidence="2 3">
    <name type="scientific">Triparma strigata</name>
    <dbReference type="NCBI Taxonomy" id="1606541"/>
    <lineage>
        <taxon>Eukaryota</taxon>
        <taxon>Sar</taxon>
        <taxon>Stramenopiles</taxon>
        <taxon>Ochrophyta</taxon>
        <taxon>Bolidophyceae</taxon>
        <taxon>Parmales</taxon>
        <taxon>Triparmaceae</taxon>
        <taxon>Triparma</taxon>
    </lineage>
</organism>
<keyword evidence="1" id="KW-1133">Transmembrane helix</keyword>
<dbReference type="OrthoDB" id="10563338at2759"/>